<name>A0ABQ1J1I4_9PROT</name>
<feature type="region of interest" description="Disordered" evidence="4">
    <location>
        <begin position="1"/>
        <end position="31"/>
    </location>
</feature>
<dbReference type="Proteomes" id="UP000603352">
    <property type="component" value="Unassembled WGS sequence"/>
</dbReference>
<dbReference type="InterPro" id="IPR003423">
    <property type="entry name" value="OMP_efflux"/>
</dbReference>
<evidence type="ECO:0000256" key="1">
    <source>
        <dbReference type="ARBA" id="ARBA00007613"/>
    </source>
</evidence>
<keyword evidence="2" id="KW-0812">Transmembrane</keyword>
<gene>
    <name evidence="5" type="ORF">GCM10011505_42750</name>
</gene>
<organism evidence="5 6">
    <name type="scientific">Tistrella bauzanensis</name>
    <dbReference type="NCBI Taxonomy" id="657419"/>
    <lineage>
        <taxon>Bacteria</taxon>
        <taxon>Pseudomonadati</taxon>
        <taxon>Pseudomonadota</taxon>
        <taxon>Alphaproteobacteria</taxon>
        <taxon>Geminicoccales</taxon>
        <taxon>Geminicoccaceae</taxon>
        <taxon>Tistrella</taxon>
    </lineage>
</organism>
<feature type="compositionally biased region" description="Basic and acidic residues" evidence="4">
    <location>
        <begin position="15"/>
        <end position="26"/>
    </location>
</feature>
<dbReference type="SUPFAM" id="SSF56954">
    <property type="entry name" value="Outer membrane efflux proteins (OEP)"/>
    <property type="match status" value="1"/>
</dbReference>
<accession>A0ABQ1J1I4</accession>
<dbReference type="RefSeq" id="WP_188581734.1">
    <property type="nucleotide sequence ID" value="NZ_BMDZ01000071.1"/>
</dbReference>
<dbReference type="PANTHER" id="PTHR30203">
    <property type="entry name" value="OUTER MEMBRANE CATION EFFLUX PROTEIN"/>
    <property type="match status" value="1"/>
</dbReference>
<feature type="coiled-coil region" evidence="3">
    <location>
        <begin position="430"/>
        <end position="457"/>
    </location>
</feature>
<comment type="caution">
    <text evidence="5">The sequence shown here is derived from an EMBL/GenBank/DDBJ whole genome shotgun (WGS) entry which is preliminary data.</text>
</comment>
<evidence type="ECO:0000313" key="5">
    <source>
        <dbReference type="EMBL" id="GGB57310.1"/>
    </source>
</evidence>
<proteinExistence type="inferred from homology"/>
<evidence type="ECO:0000313" key="6">
    <source>
        <dbReference type="Proteomes" id="UP000603352"/>
    </source>
</evidence>
<dbReference type="Gene3D" id="2.20.200.10">
    <property type="entry name" value="Outer membrane efflux proteins (OEP)"/>
    <property type="match status" value="1"/>
</dbReference>
<protein>
    <submittedName>
        <fullName evidence="5">RND transporter</fullName>
    </submittedName>
</protein>
<evidence type="ECO:0000256" key="3">
    <source>
        <dbReference type="SAM" id="Coils"/>
    </source>
</evidence>
<dbReference type="InterPro" id="IPR010131">
    <property type="entry name" value="MdtP/NodT-like"/>
</dbReference>
<comment type="similarity">
    <text evidence="1 2">Belongs to the outer membrane factor (OMF) (TC 1.B.17) family.</text>
</comment>
<dbReference type="NCBIfam" id="TIGR01845">
    <property type="entry name" value="outer_NodT"/>
    <property type="match status" value="1"/>
</dbReference>
<dbReference type="Pfam" id="PF02321">
    <property type="entry name" value="OEP"/>
    <property type="match status" value="2"/>
</dbReference>
<dbReference type="PANTHER" id="PTHR30203:SF33">
    <property type="entry name" value="BLR4455 PROTEIN"/>
    <property type="match status" value="1"/>
</dbReference>
<keyword evidence="2" id="KW-0472">Membrane</keyword>
<comment type="subcellular location">
    <subcellularLocation>
        <location evidence="2">Cell membrane</location>
        <topology evidence="2">Lipid-anchor</topology>
    </subcellularLocation>
</comment>
<dbReference type="EMBL" id="BMDZ01000071">
    <property type="protein sequence ID" value="GGB57310.1"/>
    <property type="molecule type" value="Genomic_DNA"/>
</dbReference>
<keyword evidence="6" id="KW-1185">Reference proteome</keyword>
<evidence type="ECO:0000256" key="4">
    <source>
        <dbReference type="SAM" id="MobiDB-lite"/>
    </source>
</evidence>
<dbReference type="Gene3D" id="1.20.1600.10">
    <property type="entry name" value="Outer membrane efflux proteins (OEP)"/>
    <property type="match status" value="1"/>
</dbReference>
<reference evidence="6" key="1">
    <citation type="journal article" date="2019" name="Int. J. Syst. Evol. Microbiol.">
        <title>The Global Catalogue of Microorganisms (GCM) 10K type strain sequencing project: providing services to taxonomists for standard genome sequencing and annotation.</title>
        <authorList>
            <consortium name="The Broad Institute Genomics Platform"/>
            <consortium name="The Broad Institute Genome Sequencing Center for Infectious Disease"/>
            <person name="Wu L."/>
            <person name="Ma J."/>
        </authorList>
    </citation>
    <scope>NUCLEOTIDE SEQUENCE [LARGE SCALE GENOMIC DNA]</scope>
    <source>
        <strain evidence="6">CGMCC 1.10188</strain>
    </source>
</reference>
<keyword evidence="2" id="KW-0449">Lipoprotein</keyword>
<keyword evidence="2" id="KW-1134">Transmembrane beta strand</keyword>
<keyword evidence="3" id="KW-0175">Coiled coil</keyword>
<evidence type="ECO:0000256" key="2">
    <source>
        <dbReference type="RuleBase" id="RU362097"/>
    </source>
</evidence>
<sequence length="533" mass="56620">MPAADFSLQPVRPRGLADPHPLRRDASATARRPRRSVAAMLAAALLLSACALAPDDAPPVMDTGAGWGERGRVAAAERAAELPDTDVDADWWRNFGDPALTRLVEEALLANDDLLLAIERVTEARATARGTGAELFPSLDGSGDAARNGLSEASRASTGGVVNSFSASAALSYEVDLWGRLSNADRAARARLLQTVANRDVVRLTVAADTANAYLQMRSLDLQLEIAERTLAAREETLGLQQAQYEAGAIDALNLAQARSERESTRAQIPEIRGNRDQAENALAVLLGRSPRALIADQVERGRSLDALPEAPVPPMGLPSELLLRRPDIAAAEQNIAAAAADVGVARAGYYPRLTLTASAGQQSSELNDFLSSGASIWGLALGLTGPIFDFGRTDAQVEAAKSRFAQAAMSYRQTVRTAFREVLDALAARSAAEGQIEAQTAQIAELTRTVELARLRYDAGYADYLDVLDAERTLLNVELSRVSTRRTLYSASVDLYKALGGGWEGLAWTTGTVPTEPGTIPVSAPAETGVRG</sequence>
<keyword evidence="2" id="KW-0564">Palmitate</keyword>